<dbReference type="EMBL" id="SJPT01000008">
    <property type="protein sequence ID" value="TWU20520.1"/>
    <property type="molecule type" value="Genomic_DNA"/>
</dbReference>
<dbReference type="Proteomes" id="UP000316304">
    <property type="component" value="Unassembled WGS sequence"/>
</dbReference>
<reference evidence="1 2" key="1">
    <citation type="submission" date="2019-02" db="EMBL/GenBank/DDBJ databases">
        <title>Deep-cultivation of Planctomycetes and their phenomic and genomic characterization uncovers novel biology.</title>
        <authorList>
            <person name="Wiegand S."/>
            <person name="Jogler M."/>
            <person name="Boedeker C."/>
            <person name="Pinto D."/>
            <person name="Vollmers J."/>
            <person name="Rivas-Marin E."/>
            <person name="Kohn T."/>
            <person name="Peeters S.H."/>
            <person name="Heuer A."/>
            <person name="Rast P."/>
            <person name="Oberbeckmann S."/>
            <person name="Bunk B."/>
            <person name="Jeske O."/>
            <person name="Meyerdierks A."/>
            <person name="Storesund J.E."/>
            <person name="Kallscheuer N."/>
            <person name="Luecker S."/>
            <person name="Lage O.M."/>
            <person name="Pohl T."/>
            <person name="Merkel B.J."/>
            <person name="Hornburger P."/>
            <person name="Mueller R.-W."/>
            <person name="Bruemmer F."/>
            <person name="Labrenz M."/>
            <person name="Spormann A.M."/>
            <person name="Op Den Camp H."/>
            <person name="Overmann J."/>
            <person name="Amann R."/>
            <person name="Jetten M.S.M."/>
            <person name="Mascher T."/>
            <person name="Medema M.H."/>
            <person name="Devos D.P."/>
            <person name="Kaster A.-K."/>
            <person name="Ovreas L."/>
            <person name="Rohde M."/>
            <person name="Galperin M.Y."/>
            <person name="Jogler C."/>
        </authorList>
    </citation>
    <scope>NUCLEOTIDE SEQUENCE [LARGE SCALE GENOMIC DNA]</scope>
    <source>
        <strain evidence="1 2">Pla52o</strain>
    </source>
</reference>
<gene>
    <name evidence="1" type="ORF">Pla52o_43980</name>
</gene>
<protein>
    <submittedName>
        <fullName evidence="1">Uncharacterized protein</fullName>
    </submittedName>
</protein>
<organism evidence="1 2">
    <name type="scientific">Novipirellula galeiformis</name>
    <dbReference type="NCBI Taxonomy" id="2528004"/>
    <lineage>
        <taxon>Bacteria</taxon>
        <taxon>Pseudomonadati</taxon>
        <taxon>Planctomycetota</taxon>
        <taxon>Planctomycetia</taxon>
        <taxon>Pirellulales</taxon>
        <taxon>Pirellulaceae</taxon>
        <taxon>Novipirellula</taxon>
    </lineage>
</organism>
<keyword evidence="2" id="KW-1185">Reference proteome</keyword>
<sequence length="29" mass="3453">MRSKKVYRMFTRVVENGFQSYNPPLMVSS</sequence>
<name>A0A5C6C7A3_9BACT</name>
<evidence type="ECO:0000313" key="1">
    <source>
        <dbReference type="EMBL" id="TWU20520.1"/>
    </source>
</evidence>
<comment type="caution">
    <text evidence="1">The sequence shown here is derived from an EMBL/GenBank/DDBJ whole genome shotgun (WGS) entry which is preliminary data.</text>
</comment>
<dbReference type="AlphaFoldDB" id="A0A5C6C7A3"/>
<accession>A0A5C6C7A3</accession>
<proteinExistence type="predicted"/>
<evidence type="ECO:0000313" key="2">
    <source>
        <dbReference type="Proteomes" id="UP000316304"/>
    </source>
</evidence>